<organism evidence="1">
    <name type="scientific">Pithovirus LCPAC304</name>
    <dbReference type="NCBI Taxonomy" id="2506594"/>
    <lineage>
        <taxon>Viruses</taxon>
        <taxon>Pithoviruses</taxon>
    </lineage>
</organism>
<protein>
    <submittedName>
        <fullName evidence="1">Uncharacterized protein</fullName>
    </submittedName>
</protein>
<evidence type="ECO:0000313" key="1">
    <source>
        <dbReference type="EMBL" id="QBK91975.1"/>
    </source>
</evidence>
<reference evidence="1" key="1">
    <citation type="journal article" date="2019" name="MBio">
        <title>Virus Genomes from Deep Sea Sediments Expand the Ocean Megavirome and Support Independent Origins of Viral Gigantism.</title>
        <authorList>
            <person name="Backstrom D."/>
            <person name="Yutin N."/>
            <person name="Jorgensen S.L."/>
            <person name="Dharamshi J."/>
            <person name="Homa F."/>
            <person name="Zaremba-Niedwiedzka K."/>
            <person name="Spang A."/>
            <person name="Wolf Y.I."/>
            <person name="Koonin E.V."/>
            <person name="Ettema T.J."/>
        </authorList>
    </citation>
    <scope>NUCLEOTIDE SEQUENCE</scope>
</reference>
<gene>
    <name evidence="1" type="ORF">LCPAC304_03180</name>
</gene>
<sequence>MNDFILMYGQPGTGIRETGPTKRNKSLRFLRDLKTYDLYYGSITALPAWVAMPSHFWSYDMGGFYALPEIRKALSTVDVPHLILSYVPYNAKKAHETAHTAAKDNAPFVLVYARENKAKFLMATKDHKGIGLCDDHHENCRYVVEAGFRAVHCTVGTNTEFKEEDTAKTKRYEGIELAETVEELLSLLA</sequence>
<name>A0A481Z905_9VIRU</name>
<dbReference type="EMBL" id="MK500566">
    <property type="protein sequence ID" value="QBK91975.1"/>
    <property type="molecule type" value="Genomic_DNA"/>
</dbReference>
<proteinExistence type="predicted"/>
<accession>A0A481Z905</accession>